<keyword evidence="3" id="KW-0147">Chitin-binding</keyword>
<dbReference type="InterPro" id="IPR017853">
    <property type="entry name" value="GH"/>
</dbReference>
<feature type="region of interest" description="Disordered" evidence="6">
    <location>
        <begin position="300"/>
        <end position="319"/>
    </location>
</feature>
<dbReference type="CDD" id="cd02878">
    <property type="entry name" value="GH18_zymocin_alpha"/>
    <property type="match status" value="1"/>
</dbReference>
<name>A0A364LBA2_TALAM</name>
<feature type="chain" id="PRO_5016852011" description="chitinase" evidence="8">
    <location>
        <begin position="18"/>
        <end position="1714"/>
    </location>
</feature>
<dbReference type="GeneID" id="63798320"/>
<dbReference type="SUPFAM" id="SSF54106">
    <property type="entry name" value="LysM domain"/>
    <property type="match status" value="1"/>
</dbReference>
<keyword evidence="7" id="KW-1133">Transmembrane helix</keyword>
<gene>
    <name evidence="11" type="ORF">BHQ10_009106</name>
</gene>
<dbReference type="InterPro" id="IPR029070">
    <property type="entry name" value="Chitinase_insertion_sf"/>
</dbReference>
<dbReference type="PROSITE" id="PS51782">
    <property type="entry name" value="LYSM"/>
    <property type="match status" value="1"/>
</dbReference>
<dbReference type="SUPFAM" id="SSF51445">
    <property type="entry name" value="(Trans)glycosidases"/>
    <property type="match status" value="1"/>
</dbReference>
<dbReference type="PANTHER" id="PTHR47700:SF2">
    <property type="entry name" value="CHITINASE"/>
    <property type="match status" value="1"/>
</dbReference>
<organism evidence="11 12">
    <name type="scientific">Talaromyces amestolkiae</name>
    <dbReference type="NCBI Taxonomy" id="1196081"/>
    <lineage>
        <taxon>Eukaryota</taxon>
        <taxon>Fungi</taxon>
        <taxon>Dikarya</taxon>
        <taxon>Ascomycota</taxon>
        <taxon>Pezizomycotina</taxon>
        <taxon>Eurotiomycetes</taxon>
        <taxon>Eurotiomycetidae</taxon>
        <taxon>Eurotiales</taxon>
        <taxon>Trichocomaceae</taxon>
        <taxon>Talaromyces</taxon>
        <taxon>Talaromyces sect. Talaromyces</taxon>
    </lineage>
</organism>
<dbReference type="CDD" id="cd00118">
    <property type="entry name" value="LysM"/>
    <property type="match status" value="1"/>
</dbReference>
<evidence type="ECO:0000256" key="3">
    <source>
        <dbReference type="ARBA" id="ARBA00022669"/>
    </source>
</evidence>
<proteinExistence type="inferred from homology"/>
<feature type="compositionally biased region" description="Low complexity" evidence="6">
    <location>
        <begin position="301"/>
        <end position="319"/>
    </location>
</feature>
<dbReference type="SMART" id="SM00257">
    <property type="entry name" value="LysM"/>
    <property type="match status" value="2"/>
</dbReference>
<dbReference type="Gene3D" id="3.10.350.10">
    <property type="entry name" value="LysM domain"/>
    <property type="match status" value="1"/>
</dbReference>
<dbReference type="GO" id="GO:0008061">
    <property type="term" value="F:chitin binding"/>
    <property type="evidence" value="ECO:0007669"/>
    <property type="project" value="UniProtKB-KW"/>
</dbReference>
<dbReference type="GO" id="GO:0005975">
    <property type="term" value="P:carbohydrate metabolic process"/>
    <property type="evidence" value="ECO:0007669"/>
    <property type="project" value="InterPro"/>
</dbReference>
<evidence type="ECO:0000256" key="8">
    <source>
        <dbReference type="SAM" id="SignalP"/>
    </source>
</evidence>
<dbReference type="PANTHER" id="PTHR47700">
    <property type="entry name" value="V CHITINASE, PUTATIVE (AFU_ORTHOLOGUE AFUA_6G13720)-RELATED"/>
    <property type="match status" value="1"/>
</dbReference>
<evidence type="ECO:0000256" key="2">
    <source>
        <dbReference type="ARBA" id="ARBA00012729"/>
    </source>
</evidence>
<evidence type="ECO:0000313" key="11">
    <source>
        <dbReference type="EMBL" id="RAO73094.1"/>
    </source>
</evidence>
<dbReference type="SUPFAM" id="SSF57016">
    <property type="entry name" value="Plant lectins/antimicrobial peptides"/>
    <property type="match status" value="1"/>
</dbReference>
<evidence type="ECO:0000259" key="9">
    <source>
        <dbReference type="PROSITE" id="PS51782"/>
    </source>
</evidence>
<dbReference type="Proteomes" id="UP000249363">
    <property type="component" value="Unassembled WGS sequence"/>
</dbReference>
<evidence type="ECO:0000259" key="10">
    <source>
        <dbReference type="PROSITE" id="PS51910"/>
    </source>
</evidence>
<feature type="compositionally biased region" description="Low complexity" evidence="6">
    <location>
        <begin position="1078"/>
        <end position="1090"/>
    </location>
</feature>
<protein>
    <recommendedName>
        <fullName evidence="2">chitinase</fullName>
        <ecNumber evidence="2">3.2.1.14</ecNumber>
    </recommendedName>
</protein>
<dbReference type="InterPro" id="IPR001223">
    <property type="entry name" value="Glyco_hydro18_cat"/>
</dbReference>
<feature type="compositionally biased region" description="Polar residues" evidence="6">
    <location>
        <begin position="1091"/>
        <end position="1103"/>
    </location>
</feature>
<dbReference type="SMART" id="SM00636">
    <property type="entry name" value="Glyco_18"/>
    <property type="match status" value="1"/>
</dbReference>
<dbReference type="STRING" id="1196081.A0A364LBA2"/>
<feature type="domain" description="LysM" evidence="9">
    <location>
        <begin position="396"/>
        <end position="444"/>
    </location>
</feature>
<dbReference type="GO" id="GO:0008843">
    <property type="term" value="F:endochitinase activity"/>
    <property type="evidence" value="ECO:0007669"/>
    <property type="project" value="UniProtKB-EC"/>
</dbReference>
<dbReference type="PROSITE" id="PS51910">
    <property type="entry name" value="GH18_2"/>
    <property type="match status" value="1"/>
</dbReference>
<feature type="region of interest" description="Disordered" evidence="6">
    <location>
        <begin position="125"/>
        <end position="149"/>
    </location>
</feature>
<keyword evidence="7" id="KW-0812">Transmembrane</keyword>
<dbReference type="OrthoDB" id="73875at2759"/>
<evidence type="ECO:0000256" key="7">
    <source>
        <dbReference type="SAM" id="Phobius"/>
    </source>
</evidence>
<comment type="caution">
    <text evidence="11">The sequence shown here is derived from an EMBL/GenBank/DDBJ whole genome shotgun (WGS) entry which is preliminary data.</text>
</comment>
<dbReference type="SUPFAM" id="SSF54556">
    <property type="entry name" value="Chitinase insertion domain"/>
    <property type="match status" value="1"/>
</dbReference>
<feature type="compositionally biased region" description="Low complexity" evidence="6">
    <location>
        <begin position="1157"/>
        <end position="1170"/>
    </location>
</feature>
<feature type="compositionally biased region" description="Gly residues" evidence="6">
    <location>
        <begin position="1144"/>
        <end position="1153"/>
    </location>
</feature>
<dbReference type="EC" id="3.2.1.14" evidence="2"/>
<comment type="similarity">
    <text evidence="1">Belongs to the glycosyl hydrolase 18 family. Chitinase class V subfamily.</text>
</comment>
<dbReference type="Pfam" id="PF01476">
    <property type="entry name" value="LysM"/>
    <property type="match status" value="1"/>
</dbReference>
<feature type="transmembrane region" description="Helical" evidence="7">
    <location>
        <begin position="1616"/>
        <end position="1638"/>
    </location>
</feature>
<dbReference type="RefSeq" id="XP_040737608.1">
    <property type="nucleotide sequence ID" value="XM_040881986.1"/>
</dbReference>
<accession>A0A364LBA2</accession>
<evidence type="ECO:0000256" key="6">
    <source>
        <dbReference type="SAM" id="MobiDB-lite"/>
    </source>
</evidence>
<keyword evidence="4" id="KW-0843">Virulence</keyword>
<feature type="region of interest" description="Disordered" evidence="6">
    <location>
        <begin position="1587"/>
        <end position="1611"/>
    </location>
</feature>
<reference evidence="11 12" key="1">
    <citation type="journal article" date="2017" name="Biotechnol. Biofuels">
        <title>Differential beta-glucosidase expression as a function of carbon source availability in Talaromyces amestolkiae: a genomic and proteomic approach.</title>
        <authorList>
            <person name="de Eugenio L.I."/>
            <person name="Mendez-Liter J.A."/>
            <person name="Nieto-Dominguez M."/>
            <person name="Alonso L."/>
            <person name="Gil-Munoz J."/>
            <person name="Barriuso J."/>
            <person name="Prieto A."/>
            <person name="Martinez M.J."/>
        </authorList>
    </citation>
    <scope>NUCLEOTIDE SEQUENCE [LARGE SCALE GENOMIC DNA]</scope>
    <source>
        <strain evidence="11 12">CIB</strain>
    </source>
</reference>
<dbReference type="Gene3D" id="3.10.50.10">
    <property type="match status" value="1"/>
</dbReference>
<dbReference type="InterPro" id="IPR036779">
    <property type="entry name" value="LysM_dom_sf"/>
</dbReference>
<evidence type="ECO:0000256" key="1">
    <source>
        <dbReference type="ARBA" id="ARBA00008682"/>
    </source>
</evidence>
<dbReference type="InterPro" id="IPR053214">
    <property type="entry name" value="LysM12-like"/>
</dbReference>
<keyword evidence="7" id="KW-0472">Membrane</keyword>
<dbReference type="InterPro" id="IPR018392">
    <property type="entry name" value="LysM"/>
</dbReference>
<keyword evidence="8" id="KW-0732">Signal</keyword>
<keyword evidence="12" id="KW-1185">Reference proteome</keyword>
<dbReference type="CDD" id="cd12087">
    <property type="entry name" value="TM_EGFR-like"/>
    <property type="match status" value="1"/>
</dbReference>
<dbReference type="Gene3D" id="3.20.20.80">
    <property type="entry name" value="Glycosidases"/>
    <property type="match status" value="1"/>
</dbReference>
<feature type="compositionally biased region" description="Low complexity" evidence="6">
    <location>
        <begin position="1587"/>
        <end position="1609"/>
    </location>
</feature>
<feature type="region of interest" description="Disordered" evidence="6">
    <location>
        <begin position="1144"/>
        <end position="1175"/>
    </location>
</feature>
<sequence length="1714" mass="180904">MWPILVFLPWMAHGAGASSQALQDYLSLNPITTTSAAQSQSTPVNLTSLKDAVMAGKYTPSRPWQFLNQPCPGSCGSLGVDPSAWPAYHSIESLLGRCDETLLLDFSLYTAVDGSDGRVSIRSCTSDLSNSSSSSTSTSSSSSSCPSYNATTTETTIAALELTWDTTTYGEATTSGALDALNQLLAYENQASSPCKETIAFAHSGSTAVGVYIGSALSQQDMLAPLLDAVTERIESEGVTDSLAVQLCSNNSTARYTMGIMVGSDLLAVQKAVQTWRGSDCLTSLSQSISGANVTFSFPKTHSNSSSSSATTGRNSTASWSIRSHGEVLGKRSTCTTIQVVAGDNSTTLASECGITTTQLAEYNTNTAWTVGQYVCCSSGTLQVNTLEEQADGYCASYLVKKNDTCSALAAEYGITVADIDSYNNNTWGWMGCDDLLANEYICLSTGYPVMPAVISNAVCGPQVNGTATAPQGSDLSTLNECPLNACCDIWGQCGITADFCTPSNSTTGAPGTAANGTNGCISNCGTQIIESDTPTEYFAVGYFEGFDVQRPCLKPWITQIDTTAYTHIHMSFATLNTDFSYNLSSVGSQWEDFLALTDVKRILTVGGWSFSTDASSYDIFRQAVSSSANRQTLITNTIDLLEQWDLDGIDWDWEYPGEPDIPGIPADTDSDAQNFFLFLFELSQQMLVSTPDKSLSTTAPSSFWYMKAIPIEAISKVVDYIVLMTYDLHGQWDWNNTHTDVGCPSGGCLRSHVNLTETISSMSMITKAGVSSDKVVIGLANYARSFQMTEAGCYTPDCTFTGPDSGAVPGNCTQTAGYISNAELLSIAEDNSAYTYLDTEANAYIQVWNDTQWASYMDSDIAASRTGLYKGMNFLGTAMWAIDLTDLNGTSDSNTTSTCEIYIDPSVWVEASPTVTAVPGCTMMWPPMPLASNTTIIFPAWPTHLNYRSTTTSTTTWYDGSVKSYEVYNSHSVPTVLTIPPLVTNGIPVWFQTVTSNQSTLIHTSSAKQTPFVVTWTPTIGGTTVVSGGTTSTVSSVSWSSGNLTYATAAWVDIFGGVTSVVNGTVMPVTTTTVTPHPFPTTTDSTTDPVLNTRSTSVQATKSKGDSGPQCTSDCKPSGGCGEYCLPGCPECPPWFGIDISGGGGGGGGSGDGGDDSSSSSKSDSSSSSTSEESTITVAGATFVIADAFPTTTDAMTALEALESSEAGLIKSLYGAEMSYLITAVSNTATAQSTATPTTTANPYSITIIDSSGDTVACSSDLVLEYEGGPSTACVGDVSTISTHSTTSTTSTTAIPTPTGFGLMIFSDTNCEDYIDGYTWDSNGKCYDAGTEINSYIITTESDRCNDEENAIFRVWLSALHINTNNHSGLNANLASRSIDYNLHDAQSMQSGICASVGGNITYSQDSSCLPPVKSTILGSLVGPSDVLYTTYDYRGYYSPGIACPAGYSTACAVQAGADGIQSALSNLQSFGFVYSATADETAVGCCPTGYQCTNRLSSQWCQHVIASTTQPLITCINGTNGAPASSTTQFTLPTNVTFTYPDTLLSTEVTSTVTVTLFTMFATMIQMNFQATDLASTTSLSSTSLLPSSSLSTNSSSTGGSSNSSSSNHKTTTIAVSVVIPCVAILIVASLGWFWYRRRAKKQLSASYQAAQSAEPGPETSISYYGADTTSAPSEMLGSPARVEMEGSPVMYEMAGTDANAATVRHEMYAGR</sequence>
<evidence type="ECO:0000256" key="4">
    <source>
        <dbReference type="ARBA" id="ARBA00023026"/>
    </source>
</evidence>
<dbReference type="EMBL" id="MIKG01000022">
    <property type="protein sequence ID" value="RAO73094.1"/>
    <property type="molecule type" value="Genomic_DNA"/>
</dbReference>
<feature type="signal peptide" evidence="8">
    <location>
        <begin position="1"/>
        <end position="17"/>
    </location>
</feature>
<dbReference type="Pfam" id="PF00704">
    <property type="entry name" value="Glyco_hydro_18"/>
    <property type="match status" value="1"/>
</dbReference>
<dbReference type="InterPro" id="IPR011583">
    <property type="entry name" value="Chitinase_II/V-like_cat"/>
</dbReference>
<feature type="region of interest" description="Disordered" evidence="6">
    <location>
        <begin position="1078"/>
        <end position="1113"/>
    </location>
</feature>
<evidence type="ECO:0000256" key="5">
    <source>
        <dbReference type="ARBA" id="ARBA00023295"/>
    </source>
</evidence>
<keyword evidence="5" id="KW-0378">Hydrolase</keyword>
<keyword evidence="5" id="KW-0326">Glycosidase</keyword>
<dbReference type="InterPro" id="IPR036861">
    <property type="entry name" value="Endochitinase-like_sf"/>
</dbReference>
<evidence type="ECO:0000313" key="12">
    <source>
        <dbReference type="Proteomes" id="UP000249363"/>
    </source>
</evidence>
<feature type="domain" description="GH18" evidence="10">
    <location>
        <begin position="538"/>
        <end position="908"/>
    </location>
</feature>